<dbReference type="SUPFAM" id="SSF82282">
    <property type="entry name" value="Homocysteine S-methyltransferase"/>
    <property type="match status" value="1"/>
</dbReference>
<feature type="binding site" evidence="3">
    <location>
        <position position="297"/>
    </location>
    <ligand>
        <name>Zn(2+)</name>
        <dbReference type="ChEBI" id="CHEBI:29105"/>
    </ligand>
</feature>
<protein>
    <submittedName>
        <fullName evidence="5">Homocysteine S-methyltransferase</fullName>
        <ecNumber evidence="5">2.1.1.10</ecNumber>
    </submittedName>
</protein>
<dbReference type="Pfam" id="PF02574">
    <property type="entry name" value="S-methyl_trans"/>
    <property type="match status" value="1"/>
</dbReference>
<dbReference type="InterPro" id="IPR036589">
    <property type="entry name" value="HCY_dom_sf"/>
</dbReference>
<feature type="binding site" evidence="3">
    <location>
        <position position="296"/>
    </location>
    <ligand>
        <name>Zn(2+)</name>
        <dbReference type="ChEBI" id="CHEBI:29105"/>
    </ligand>
</feature>
<dbReference type="PANTHER" id="PTHR11103">
    <property type="entry name" value="SLR1189 PROTEIN"/>
    <property type="match status" value="1"/>
</dbReference>
<dbReference type="Proteomes" id="UP000549911">
    <property type="component" value="Unassembled WGS sequence"/>
</dbReference>
<evidence type="ECO:0000313" key="6">
    <source>
        <dbReference type="Proteomes" id="UP000549911"/>
    </source>
</evidence>
<dbReference type="PROSITE" id="PS50970">
    <property type="entry name" value="HCY"/>
    <property type="match status" value="1"/>
</dbReference>
<evidence type="ECO:0000256" key="3">
    <source>
        <dbReference type="PROSITE-ProRule" id="PRU00333"/>
    </source>
</evidence>
<dbReference type="RefSeq" id="WP_179621570.1">
    <property type="nucleotide sequence ID" value="NZ_JACCBW010000008.1"/>
</dbReference>
<sequence length="320" mass="34142">MTRWQLPGTANGWVTDGGLETDLIFHRGLDLPDFASFPLVEDDTGRAVLEDYYRAYVAVAARAGAGLLLETPTWRANTDWGARLGYDADGLRRVNRAAVEHLRALADEVADDVEGTLVVGSVGPRGDGYLAGDLDADHYADYHRPQLVSFTEAGADLATAYTLTTVAEAVGVVRAAQDVGIPVAISFTVETDGRLPDGTPLGEAVHRLDTATEAGATHLLVNCAHPDHVRPALGEDPGPPGAWTDRVAGLRVNSSRLSHAELDEAEVLDEGDLPDLVRRTRDLAEALPEVRIVGGCCGTDSRHVAAMWDGWTPVGPRRTA</sequence>
<keyword evidence="6" id="KW-1185">Reference proteome</keyword>
<dbReference type="InterPro" id="IPR003726">
    <property type="entry name" value="HCY_dom"/>
</dbReference>
<evidence type="ECO:0000259" key="4">
    <source>
        <dbReference type="PROSITE" id="PS50970"/>
    </source>
</evidence>
<accession>A0A7Y9KVJ0</accession>
<name>A0A7Y9KVJ0_9ACTN</name>
<dbReference type="GO" id="GO:0032259">
    <property type="term" value="P:methylation"/>
    <property type="evidence" value="ECO:0007669"/>
    <property type="project" value="UniProtKB-KW"/>
</dbReference>
<organism evidence="5 6">
    <name type="scientific">Nocardioides cavernae</name>
    <dbReference type="NCBI Taxonomy" id="1921566"/>
    <lineage>
        <taxon>Bacteria</taxon>
        <taxon>Bacillati</taxon>
        <taxon>Actinomycetota</taxon>
        <taxon>Actinomycetes</taxon>
        <taxon>Propionibacteriales</taxon>
        <taxon>Nocardioidaceae</taxon>
        <taxon>Nocardioides</taxon>
    </lineage>
</organism>
<evidence type="ECO:0000256" key="2">
    <source>
        <dbReference type="ARBA" id="ARBA00022679"/>
    </source>
</evidence>
<dbReference type="Gene3D" id="3.20.20.330">
    <property type="entry name" value="Homocysteine-binding-like domain"/>
    <property type="match status" value="1"/>
</dbReference>
<dbReference type="EMBL" id="JACCBW010000008">
    <property type="protein sequence ID" value="NYE38938.1"/>
    <property type="molecule type" value="Genomic_DNA"/>
</dbReference>
<keyword evidence="3" id="KW-0479">Metal-binding</keyword>
<evidence type="ECO:0000256" key="1">
    <source>
        <dbReference type="ARBA" id="ARBA00022603"/>
    </source>
</evidence>
<keyword evidence="1 3" id="KW-0489">Methyltransferase</keyword>
<dbReference type="GO" id="GO:0046872">
    <property type="term" value="F:metal ion binding"/>
    <property type="evidence" value="ECO:0007669"/>
    <property type="project" value="UniProtKB-KW"/>
</dbReference>
<dbReference type="AlphaFoldDB" id="A0A7Y9KVJ0"/>
<dbReference type="EC" id="2.1.1.10" evidence="5"/>
<comment type="caution">
    <text evidence="5">The sequence shown here is derived from an EMBL/GenBank/DDBJ whole genome shotgun (WGS) entry which is preliminary data.</text>
</comment>
<dbReference type="GO" id="GO:0008168">
    <property type="term" value="F:methyltransferase activity"/>
    <property type="evidence" value="ECO:0007669"/>
    <property type="project" value="UniProtKB-UniRule"/>
</dbReference>
<dbReference type="PANTHER" id="PTHR11103:SF18">
    <property type="entry name" value="SLR1189 PROTEIN"/>
    <property type="match status" value="1"/>
</dbReference>
<evidence type="ECO:0000313" key="5">
    <source>
        <dbReference type="EMBL" id="NYE38938.1"/>
    </source>
</evidence>
<gene>
    <name evidence="5" type="ORF">F4692_004093</name>
</gene>
<reference evidence="5 6" key="2">
    <citation type="submission" date="2020-08" db="EMBL/GenBank/DDBJ databases">
        <title>The Agave Microbiome: Exploring the role of microbial communities in plant adaptations to desert environments.</title>
        <authorList>
            <person name="Partida-Martinez L.P."/>
        </authorList>
    </citation>
    <scope>NUCLEOTIDE SEQUENCE [LARGE SCALE GENOMIC DNA]</scope>
    <source>
        <strain evidence="5 6">AT2.17</strain>
    </source>
</reference>
<feature type="binding site" evidence="3">
    <location>
        <position position="223"/>
    </location>
    <ligand>
        <name>Zn(2+)</name>
        <dbReference type="ChEBI" id="CHEBI:29105"/>
    </ligand>
</feature>
<keyword evidence="2 3" id="KW-0808">Transferase</keyword>
<reference evidence="5 6" key="1">
    <citation type="submission" date="2020-07" db="EMBL/GenBank/DDBJ databases">
        <authorList>
            <person name="Partida-Martinez L."/>
            <person name="Huntemann M."/>
            <person name="Clum A."/>
            <person name="Wang J."/>
            <person name="Palaniappan K."/>
            <person name="Ritter S."/>
            <person name="Chen I.-M."/>
            <person name="Stamatis D."/>
            <person name="Reddy T."/>
            <person name="O'Malley R."/>
            <person name="Daum C."/>
            <person name="Shapiro N."/>
            <person name="Ivanova N."/>
            <person name="Kyrpides N."/>
            <person name="Woyke T."/>
        </authorList>
    </citation>
    <scope>NUCLEOTIDE SEQUENCE [LARGE SCALE GENOMIC DNA]</scope>
    <source>
        <strain evidence="5 6">AT2.17</strain>
    </source>
</reference>
<comment type="cofactor">
    <cofactor evidence="3">
        <name>Zn(2+)</name>
        <dbReference type="ChEBI" id="CHEBI:29105"/>
    </cofactor>
</comment>
<feature type="domain" description="Hcy-binding" evidence="4">
    <location>
        <begin position="1"/>
        <end position="311"/>
    </location>
</feature>
<keyword evidence="3" id="KW-0862">Zinc</keyword>
<proteinExistence type="predicted"/>